<feature type="transmembrane region" description="Helical" evidence="2">
    <location>
        <begin position="102"/>
        <end position="120"/>
    </location>
</feature>
<dbReference type="EMBL" id="BPLQ01012672">
    <property type="protein sequence ID" value="GIY66960.1"/>
    <property type="molecule type" value="Genomic_DNA"/>
</dbReference>
<evidence type="ECO:0000256" key="2">
    <source>
        <dbReference type="SAM" id="Phobius"/>
    </source>
</evidence>
<reference evidence="3 4" key="1">
    <citation type="submission" date="2021-06" db="EMBL/GenBank/DDBJ databases">
        <title>Caerostris darwini draft genome.</title>
        <authorList>
            <person name="Kono N."/>
            <person name="Arakawa K."/>
        </authorList>
    </citation>
    <scope>NUCLEOTIDE SEQUENCE [LARGE SCALE GENOMIC DNA]</scope>
</reference>
<protein>
    <submittedName>
        <fullName evidence="3">Uncharacterized protein</fullName>
    </submittedName>
</protein>
<organism evidence="3 4">
    <name type="scientific">Caerostris darwini</name>
    <dbReference type="NCBI Taxonomy" id="1538125"/>
    <lineage>
        <taxon>Eukaryota</taxon>
        <taxon>Metazoa</taxon>
        <taxon>Ecdysozoa</taxon>
        <taxon>Arthropoda</taxon>
        <taxon>Chelicerata</taxon>
        <taxon>Arachnida</taxon>
        <taxon>Araneae</taxon>
        <taxon>Araneomorphae</taxon>
        <taxon>Entelegynae</taxon>
        <taxon>Araneoidea</taxon>
        <taxon>Araneidae</taxon>
        <taxon>Caerostris</taxon>
    </lineage>
</organism>
<comment type="caution">
    <text evidence="3">The sequence shown here is derived from an EMBL/GenBank/DDBJ whole genome shotgun (WGS) entry which is preliminary data.</text>
</comment>
<keyword evidence="2" id="KW-0812">Transmembrane</keyword>
<keyword evidence="4" id="KW-1185">Reference proteome</keyword>
<gene>
    <name evidence="3" type="ORF">CDAR_379421</name>
</gene>
<evidence type="ECO:0000313" key="3">
    <source>
        <dbReference type="EMBL" id="GIY66960.1"/>
    </source>
</evidence>
<dbReference type="Proteomes" id="UP001054837">
    <property type="component" value="Unassembled WGS sequence"/>
</dbReference>
<proteinExistence type="predicted"/>
<evidence type="ECO:0000256" key="1">
    <source>
        <dbReference type="SAM" id="MobiDB-lite"/>
    </source>
</evidence>
<dbReference type="AlphaFoldDB" id="A0AAV4VBT3"/>
<feature type="region of interest" description="Disordered" evidence="1">
    <location>
        <begin position="1"/>
        <end position="24"/>
    </location>
</feature>
<feature type="compositionally biased region" description="Basic residues" evidence="1">
    <location>
        <begin position="1"/>
        <end position="22"/>
    </location>
</feature>
<sequence length="121" mass="14441">MARNKSFHSHKVSRQTSRKKTLPFHDDSPFLCVRHLIQRCIPYLRRQSENHRLLIPPPLFSEIPNYGPDERLFLLKEDQHLTHSDLLIKLRRISRVTAHSELWKLLVLLPVITLFFFFCIS</sequence>
<keyword evidence="2" id="KW-0472">Membrane</keyword>
<keyword evidence="2" id="KW-1133">Transmembrane helix</keyword>
<evidence type="ECO:0000313" key="4">
    <source>
        <dbReference type="Proteomes" id="UP001054837"/>
    </source>
</evidence>
<accession>A0AAV4VBT3</accession>
<name>A0AAV4VBT3_9ARAC</name>